<dbReference type="PIRSF" id="PIRSF004553">
    <property type="entry name" value="CHP00095"/>
    <property type="match status" value="1"/>
</dbReference>
<dbReference type="CDD" id="cd02440">
    <property type="entry name" value="AdoMet_MTases"/>
    <property type="match status" value="1"/>
</dbReference>
<dbReference type="PROSITE" id="PS00092">
    <property type="entry name" value="N6_MTASE"/>
    <property type="match status" value="1"/>
</dbReference>
<evidence type="ECO:0000313" key="3">
    <source>
        <dbReference type="EMBL" id="RRK11609.1"/>
    </source>
</evidence>
<keyword evidence="2 3" id="KW-0808">Transferase</keyword>
<dbReference type="Pfam" id="PF03602">
    <property type="entry name" value="Cons_hypoth95"/>
    <property type="match status" value="1"/>
</dbReference>
<dbReference type="RefSeq" id="WP_125071046.1">
    <property type="nucleotide sequence ID" value="NZ_QWZQ01000003.1"/>
</dbReference>
<comment type="caution">
    <text evidence="3">The sequence shown here is derived from an EMBL/GenBank/DDBJ whole genome shotgun (WGS) entry which is preliminary data.</text>
</comment>
<accession>A0A3R8J942</accession>
<organism evidence="3 4">
    <name type="scientific">Lactiplantibacillus garii</name>
    <dbReference type="NCBI Taxonomy" id="2306423"/>
    <lineage>
        <taxon>Bacteria</taxon>
        <taxon>Bacillati</taxon>
        <taxon>Bacillota</taxon>
        <taxon>Bacilli</taxon>
        <taxon>Lactobacillales</taxon>
        <taxon>Lactobacillaceae</taxon>
        <taxon>Lactiplantibacillus</taxon>
    </lineage>
</organism>
<dbReference type="EC" id="2.1.1.171" evidence="3"/>
<dbReference type="InterPro" id="IPR004398">
    <property type="entry name" value="RNA_MeTrfase_RsmD"/>
</dbReference>
<evidence type="ECO:0000256" key="2">
    <source>
        <dbReference type="ARBA" id="ARBA00022679"/>
    </source>
</evidence>
<gene>
    <name evidence="3" type="primary">rsmD</name>
    <name evidence="3" type="ORF">D1831_01750</name>
</gene>
<dbReference type="Gene3D" id="3.40.50.150">
    <property type="entry name" value="Vaccinia Virus protein VP39"/>
    <property type="match status" value="1"/>
</dbReference>
<dbReference type="InterPro" id="IPR029063">
    <property type="entry name" value="SAM-dependent_MTases_sf"/>
</dbReference>
<name>A0A3R8J942_9LACO</name>
<evidence type="ECO:0000256" key="1">
    <source>
        <dbReference type="ARBA" id="ARBA00022603"/>
    </source>
</evidence>
<protein>
    <submittedName>
        <fullName evidence="3">16S rRNA (Guanine(966)-N(2))-methyltransferase RsmD</fullName>
        <ecNumber evidence="3">2.1.1.171</ecNumber>
    </submittedName>
</protein>
<dbReference type="GO" id="GO:0003676">
    <property type="term" value="F:nucleic acid binding"/>
    <property type="evidence" value="ECO:0007669"/>
    <property type="project" value="InterPro"/>
</dbReference>
<dbReference type="OrthoDB" id="9803017at2"/>
<dbReference type="PANTHER" id="PTHR43542:SF1">
    <property type="entry name" value="METHYLTRANSFERASE"/>
    <property type="match status" value="1"/>
</dbReference>
<sequence>MRIVAGDFGGRRLKAVPGMQTRPTTDKVKEAVFNIIGPYFDGGRSLDMFAGSGGLSIEAVSRGIDHAVLIDRQYQAIKTIKDNVTVTKAVDRFEIIKGDAPRVLERLAAQKERFDLVFLDPPYAKQQIVKDVLRCDELGLLNPACRIVCETDTNAMLPAELPGFKLLRRQDYGITVITIYQKEETGARA</sequence>
<dbReference type="PANTHER" id="PTHR43542">
    <property type="entry name" value="METHYLTRANSFERASE"/>
    <property type="match status" value="1"/>
</dbReference>
<evidence type="ECO:0000313" key="4">
    <source>
        <dbReference type="Proteomes" id="UP000283633"/>
    </source>
</evidence>
<dbReference type="GO" id="GO:0052913">
    <property type="term" value="F:16S rRNA (guanine(966)-N(2))-methyltransferase activity"/>
    <property type="evidence" value="ECO:0007669"/>
    <property type="project" value="UniProtKB-EC"/>
</dbReference>
<proteinExistence type="predicted"/>
<dbReference type="NCBIfam" id="TIGR00095">
    <property type="entry name" value="16S rRNA (guanine(966)-N(2))-methyltransferase RsmD"/>
    <property type="match status" value="1"/>
</dbReference>
<keyword evidence="4" id="KW-1185">Reference proteome</keyword>
<dbReference type="SUPFAM" id="SSF53335">
    <property type="entry name" value="S-adenosyl-L-methionine-dependent methyltransferases"/>
    <property type="match status" value="1"/>
</dbReference>
<dbReference type="EMBL" id="QWZQ01000003">
    <property type="protein sequence ID" value="RRK11609.1"/>
    <property type="molecule type" value="Genomic_DNA"/>
</dbReference>
<dbReference type="AlphaFoldDB" id="A0A3R8J942"/>
<keyword evidence="1 3" id="KW-0489">Methyltransferase</keyword>
<reference evidence="3 4" key="1">
    <citation type="submission" date="2018-08" db="EMBL/GenBank/DDBJ databases">
        <title>Genome Lactobacillus garii FI11369.</title>
        <authorList>
            <person name="Diaz M."/>
            <person name="Narbad A."/>
        </authorList>
    </citation>
    <scope>NUCLEOTIDE SEQUENCE [LARGE SCALE GENOMIC DNA]</scope>
    <source>
        <strain evidence="3 4">FI11369</strain>
    </source>
</reference>
<dbReference type="InterPro" id="IPR002052">
    <property type="entry name" value="DNA_methylase_N6_adenine_CS"/>
</dbReference>
<dbReference type="Proteomes" id="UP000283633">
    <property type="component" value="Unassembled WGS sequence"/>
</dbReference>